<dbReference type="InterPro" id="IPR051013">
    <property type="entry name" value="MBL_superfamily_lactonases"/>
</dbReference>
<dbReference type="SUPFAM" id="SSF56281">
    <property type="entry name" value="Metallo-hydrolase/oxidoreductase"/>
    <property type="match status" value="1"/>
</dbReference>
<evidence type="ECO:0000256" key="2">
    <source>
        <dbReference type="ARBA" id="ARBA00022723"/>
    </source>
</evidence>
<dbReference type="PANTHER" id="PTHR42978:SF6">
    <property type="entry name" value="QUORUM-QUENCHING LACTONASE YTNP-RELATED"/>
    <property type="match status" value="1"/>
</dbReference>
<accession>A0A2T5G1K6</accession>
<dbReference type="Proteomes" id="UP000244162">
    <property type="component" value="Unassembled WGS sequence"/>
</dbReference>
<dbReference type="SMART" id="SM00849">
    <property type="entry name" value="Lactamase_B"/>
    <property type="match status" value="1"/>
</dbReference>
<evidence type="ECO:0000256" key="1">
    <source>
        <dbReference type="ARBA" id="ARBA00007749"/>
    </source>
</evidence>
<feature type="domain" description="Metallo-beta-lactamase" evidence="5">
    <location>
        <begin position="113"/>
        <end position="318"/>
    </location>
</feature>
<dbReference type="EMBL" id="NWBU01000004">
    <property type="protein sequence ID" value="PTQ13024.1"/>
    <property type="molecule type" value="Genomic_DNA"/>
</dbReference>
<dbReference type="Gene3D" id="3.60.15.10">
    <property type="entry name" value="Ribonuclease Z/Hydroxyacylglutathione hydrolase-like"/>
    <property type="match status" value="1"/>
</dbReference>
<dbReference type="GO" id="GO:0046872">
    <property type="term" value="F:metal ion binding"/>
    <property type="evidence" value="ECO:0007669"/>
    <property type="project" value="UniProtKB-KW"/>
</dbReference>
<dbReference type="GO" id="GO:0016787">
    <property type="term" value="F:hydrolase activity"/>
    <property type="evidence" value="ECO:0007669"/>
    <property type="project" value="UniProtKB-KW"/>
</dbReference>
<reference evidence="6 7" key="1">
    <citation type="submission" date="2017-09" db="EMBL/GenBank/DDBJ databases">
        <title>Sphingomonas panjinensis sp.nov., isolated from oil-contaminated soil.</title>
        <authorList>
            <person name="Wang L."/>
            <person name="Chen L."/>
        </authorList>
    </citation>
    <scope>NUCLEOTIDE SEQUENCE [LARGE SCALE GENOMIC DNA]</scope>
    <source>
        <strain evidence="6 7">FW-11</strain>
    </source>
</reference>
<dbReference type="InterPro" id="IPR036866">
    <property type="entry name" value="RibonucZ/Hydroxyglut_hydro"/>
</dbReference>
<gene>
    <name evidence="6" type="ORF">CLG96_02460</name>
</gene>
<protein>
    <submittedName>
        <fullName evidence="6">MBL fold metallo-hydrolase</fullName>
    </submittedName>
</protein>
<comment type="similarity">
    <text evidence="1">Belongs to the metallo-beta-lactamase superfamily.</text>
</comment>
<keyword evidence="4" id="KW-0862">Zinc</keyword>
<comment type="caution">
    <text evidence="6">The sequence shown here is derived from an EMBL/GenBank/DDBJ whole genome shotgun (WGS) entry which is preliminary data.</text>
</comment>
<evidence type="ECO:0000256" key="4">
    <source>
        <dbReference type="ARBA" id="ARBA00022833"/>
    </source>
</evidence>
<dbReference type="InterPro" id="IPR001279">
    <property type="entry name" value="Metallo-B-lactamas"/>
</dbReference>
<keyword evidence="7" id="KW-1185">Reference proteome</keyword>
<evidence type="ECO:0000256" key="3">
    <source>
        <dbReference type="ARBA" id="ARBA00022801"/>
    </source>
</evidence>
<sequence length="344" mass="36701">MSVFRDAACGDDVGINHIWRPDMRPRLSLPALAAAMIATGTVALPIQASATTEPSSQTASPGVYRMTLGAFTIIALSDGSFDLPTDQLLIEPRPGEVKELLDRAGLPAAVPTAINAFLIDTGTKRILVDAGSGALLGPSLGKLLDNLRAAGYRPEQIDELLLTHLHPDHVGGLADGGRMTFPNAVIRVDRSEAGFWLDKANRSRVDDSVKGSFDAALTSLQPYIAAGRLKQFEPGEKLEPGIMAVAMPGHTAGHTVYRIESRGQTMMMWGDIVHVAAVQFPDPRITIHFDSVTGEAEAARETAFGDATRKGYWVAASHIAFPGIGHVGSDGTGYMWKPADRNAR</sequence>
<evidence type="ECO:0000313" key="7">
    <source>
        <dbReference type="Proteomes" id="UP000244162"/>
    </source>
</evidence>
<dbReference type="CDD" id="cd07720">
    <property type="entry name" value="OPHC2-like_MBL-fold"/>
    <property type="match status" value="1"/>
</dbReference>
<organism evidence="6 7">
    <name type="scientific">Sphingomonas oleivorans</name>
    <dbReference type="NCBI Taxonomy" id="1735121"/>
    <lineage>
        <taxon>Bacteria</taxon>
        <taxon>Pseudomonadati</taxon>
        <taxon>Pseudomonadota</taxon>
        <taxon>Alphaproteobacteria</taxon>
        <taxon>Sphingomonadales</taxon>
        <taxon>Sphingomonadaceae</taxon>
        <taxon>Sphingomonas</taxon>
    </lineage>
</organism>
<dbReference type="Pfam" id="PF00753">
    <property type="entry name" value="Lactamase_B"/>
    <property type="match status" value="1"/>
</dbReference>
<dbReference type="PANTHER" id="PTHR42978">
    <property type="entry name" value="QUORUM-QUENCHING LACTONASE YTNP-RELATED-RELATED"/>
    <property type="match status" value="1"/>
</dbReference>
<keyword evidence="3 6" id="KW-0378">Hydrolase</keyword>
<dbReference type="AlphaFoldDB" id="A0A2T5G1K6"/>
<evidence type="ECO:0000259" key="5">
    <source>
        <dbReference type="SMART" id="SM00849"/>
    </source>
</evidence>
<evidence type="ECO:0000313" key="6">
    <source>
        <dbReference type="EMBL" id="PTQ13024.1"/>
    </source>
</evidence>
<proteinExistence type="inferred from homology"/>
<keyword evidence="2" id="KW-0479">Metal-binding</keyword>
<name>A0A2T5G1K6_9SPHN</name>